<dbReference type="PANTHER" id="PTHR43014:SF2">
    <property type="entry name" value="MERCURIC REDUCTASE"/>
    <property type="match status" value="1"/>
</dbReference>
<evidence type="ECO:0000259" key="1">
    <source>
        <dbReference type="Pfam" id="PF07992"/>
    </source>
</evidence>
<dbReference type="Proteomes" id="UP000007115">
    <property type="component" value="Unassembled WGS sequence"/>
</dbReference>
<sequence>ISLEKSAIQLTSASLVKVDEQLRTTVDGIYAVGDCAENPYFTHIGFDDFRVAISQLNGSAQPCFTKNRQVLSVLFTSHKLAHVGLREKYA</sequence>
<name>G9MUT4_HYPVG</name>
<proteinExistence type="predicted"/>
<evidence type="ECO:0000313" key="3">
    <source>
        <dbReference type="Proteomes" id="UP000007115"/>
    </source>
</evidence>
<dbReference type="GO" id="GO:0003955">
    <property type="term" value="F:NAD(P)H dehydrogenase (quinone) activity"/>
    <property type="evidence" value="ECO:0007669"/>
    <property type="project" value="TreeGrafter"/>
</dbReference>
<dbReference type="InParanoid" id="G9MUT4"/>
<keyword evidence="3" id="KW-1185">Reference proteome</keyword>
<dbReference type="AlphaFoldDB" id="G9MUT4"/>
<comment type="caution">
    <text evidence="2">The sequence shown here is derived from an EMBL/GenBank/DDBJ whole genome shotgun (WGS) entry which is preliminary data.</text>
</comment>
<organism evidence="2 3">
    <name type="scientific">Hypocrea virens (strain Gv29-8 / FGSC 10586)</name>
    <name type="common">Gliocladium virens</name>
    <name type="synonym">Trichoderma virens</name>
    <dbReference type="NCBI Taxonomy" id="413071"/>
    <lineage>
        <taxon>Eukaryota</taxon>
        <taxon>Fungi</taxon>
        <taxon>Dikarya</taxon>
        <taxon>Ascomycota</taxon>
        <taxon>Pezizomycotina</taxon>
        <taxon>Sordariomycetes</taxon>
        <taxon>Hypocreomycetidae</taxon>
        <taxon>Hypocreales</taxon>
        <taxon>Hypocreaceae</taxon>
        <taxon>Trichoderma</taxon>
    </lineage>
</organism>
<dbReference type="InterPro" id="IPR023753">
    <property type="entry name" value="FAD/NAD-binding_dom"/>
</dbReference>
<dbReference type="OrthoDB" id="361797at2759"/>
<dbReference type="SUPFAM" id="SSF51905">
    <property type="entry name" value="FAD/NAD(P)-binding domain"/>
    <property type="match status" value="1"/>
</dbReference>
<reference evidence="2 3" key="1">
    <citation type="journal article" date="2011" name="Genome Biol.">
        <title>Comparative genome sequence analysis underscores mycoparasitism as the ancestral life style of Trichoderma.</title>
        <authorList>
            <person name="Kubicek C.P."/>
            <person name="Herrera-Estrella A."/>
            <person name="Seidl-Seiboth V."/>
            <person name="Martinez D.A."/>
            <person name="Druzhinina I.S."/>
            <person name="Thon M."/>
            <person name="Zeilinger S."/>
            <person name="Casas-Flores S."/>
            <person name="Horwitz B.A."/>
            <person name="Mukherjee P.K."/>
            <person name="Mukherjee M."/>
            <person name="Kredics L."/>
            <person name="Alcaraz L.D."/>
            <person name="Aerts A."/>
            <person name="Antal Z."/>
            <person name="Atanasova L."/>
            <person name="Cervantes-Badillo M.G."/>
            <person name="Challacombe J."/>
            <person name="Chertkov O."/>
            <person name="McCluskey K."/>
            <person name="Coulpier F."/>
            <person name="Deshpande N."/>
            <person name="von Doehren H."/>
            <person name="Ebbole D.J."/>
            <person name="Esquivel-Naranjo E.U."/>
            <person name="Fekete E."/>
            <person name="Flipphi M."/>
            <person name="Glaser F."/>
            <person name="Gomez-Rodriguez E.Y."/>
            <person name="Gruber S."/>
            <person name="Han C."/>
            <person name="Henrissat B."/>
            <person name="Hermosa R."/>
            <person name="Hernandez-Onate M."/>
            <person name="Karaffa L."/>
            <person name="Kosti I."/>
            <person name="Le Crom S."/>
            <person name="Lindquist E."/>
            <person name="Lucas S."/>
            <person name="Luebeck M."/>
            <person name="Luebeck P.S."/>
            <person name="Margeot A."/>
            <person name="Metz B."/>
            <person name="Misra M."/>
            <person name="Nevalainen H."/>
            <person name="Omann M."/>
            <person name="Packer N."/>
            <person name="Perrone G."/>
            <person name="Uresti-Rivera E.E."/>
            <person name="Salamov A."/>
            <person name="Schmoll M."/>
            <person name="Seiboth B."/>
            <person name="Shapiro H."/>
            <person name="Sukno S."/>
            <person name="Tamayo-Ramos J.A."/>
            <person name="Tisch D."/>
            <person name="Wiest A."/>
            <person name="Wilkinson H.H."/>
            <person name="Zhang M."/>
            <person name="Coutinho P.M."/>
            <person name="Kenerley C.M."/>
            <person name="Monte E."/>
            <person name="Baker S.E."/>
            <person name="Grigoriev I.V."/>
        </authorList>
    </citation>
    <scope>NUCLEOTIDE SEQUENCE [LARGE SCALE GENOMIC DNA]</scope>
    <source>
        <strain evidence="3">Gv29-8 / FGSC 10586</strain>
    </source>
</reference>
<dbReference type="Pfam" id="PF07992">
    <property type="entry name" value="Pyr_redox_2"/>
    <property type="match status" value="1"/>
</dbReference>
<gene>
    <name evidence="2" type="ORF">TRIVIDRAFT_53295</name>
</gene>
<evidence type="ECO:0000313" key="2">
    <source>
        <dbReference type="EMBL" id="EHK21794.1"/>
    </source>
</evidence>
<dbReference type="HOGENOM" id="CLU_2446639_0_0_1"/>
<feature type="domain" description="FAD/NAD(P)-binding" evidence="1">
    <location>
        <begin position="4"/>
        <end position="43"/>
    </location>
</feature>
<dbReference type="GeneID" id="25795300"/>
<feature type="non-terminal residue" evidence="2">
    <location>
        <position position="1"/>
    </location>
</feature>
<dbReference type="Gene3D" id="3.50.50.60">
    <property type="entry name" value="FAD/NAD(P)-binding domain"/>
    <property type="match status" value="1"/>
</dbReference>
<accession>G9MUT4</accession>
<dbReference type="RefSeq" id="XP_013955987.1">
    <property type="nucleotide sequence ID" value="XM_014100512.1"/>
</dbReference>
<dbReference type="InterPro" id="IPR036188">
    <property type="entry name" value="FAD/NAD-bd_sf"/>
</dbReference>
<dbReference type="STRING" id="413071.G9MUT4"/>
<dbReference type="PANTHER" id="PTHR43014">
    <property type="entry name" value="MERCURIC REDUCTASE"/>
    <property type="match status" value="1"/>
</dbReference>
<dbReference type="GO" id="GO:0050660">
    <property type="term" value="F:flavin adenine dinucleotide binding"/>
    <property type="evidence" value="ECO:0007669"/>
    <property type="project" value="TreeGrafter"/>
</dbReference>
<dbReference type="VEuPathDB" id="FungiDB:TRIVIDRAFT_53295"/>
<dbReference type="EMBL" id="ABDF02000062">
    <property type="protein sequence ID" value="EHK21794.1"/>
    <property type="molecule type" value="Genomic_DNA"/>
</dbReference>
<protein>
    <recommendedName>
        <fullName evidence="1">FAD/NAD(P)-binding domain-containing protein</fullName>
    </recommendedName>
</protein>